<dbReference type="InterPro" id="IPR032805">
    <property type="entry name" value="Wax_synthase_dom"/>
</dbReference>
<evidence type="ECO:0000256" key="4">
    <source>
        <dbReference type="ARBA" id="ARBA00022692"/>
    </source>
</evidence>
<dbReference type="Proteomes" id="UP000712281">
    <property type="component" value="Unassembled WGS sequence"/>
</dbReference>
<accession>A0A8S9J7T4</accession>
<evidence type="ECO:0000256" key="2">
    <source>
        <dbReference type="ARBA" id="ARBA00007282"/>
    </source>
</evidence>
<feature type="domain" description="Wax synthase" evidence="10">
    <location>
        <begin position="16"/>
        <end position="102"/>
    </location>
</feature>
<evidence type="ECO:0000313" key="11">
    <source>
        <dbReference type="EMBL" id="KAF2577336.1"/>
    </source>
</evidence>
<gene>
    <name evidence="11" type="ORF">F2Q68_00000986</name>
</gene>
<evidence type="ECO:0000256" key="9">
    <source>
        <dbReference type="SAM" id="Phobius"/>
    </source>
</evidence>
<keyword evidence="5 9" id="KW-1133">Transmembrane helix</keyword>
<feature type="transmembrane region" description="Helical" evidence="9">
    <location>
        <begin position="128"/>
        <end position="151"/>
    </location>
</feature>
<dbReference type="GO" id="GO:0016020">
    <property type="term" value="C:membrane"/>
    <property type="evidence" value="ECO:0007669"/>
    <property type="project" value="UniProtKB-SubCell"/>
</dbReference>
<evidence type="ECO:0000256" key="6">
    <source>
        <dbReference type="ARBA" id="ARBA00023098"/>
    </source>
</evidence>
<comment type="subcellular location">
    <subcellularLocation>
        <location evidence="1">Membrane</location>
        <topology evidence="1">Multi-pass membrane protein</topology>
    </subcellularLocation>
</comment>
<evidence type="ECO:0000256" key="1">
    <source>
        <dbReference type="ARBA" id="ARBA00004141"/>
    </source>
</evidence>
<sequence>MVVKVAVFVIFGCDLEPHSNEPYLATSLQDFWGRRWNLMVPGILRQAVYTPIRQVSKRKLNSVLSLFLGFLVTFVVSGAVHELMLFCLTRELPTGEVTMFFVLNGVCTAAEVVVKKKFERRLWRMSPLLSRVLTVGFVVVTGGWLFFPLLIRKGMIERLANEALFVNDLNGLIRSGFLIDLCKKKN</sequence>
<dbReference type="InterPro" id="IPR044851">
    <property type="entry name" value="Wax_synthase"/>
</dbReference>
<evidence type="ECO:0000256" key="3">
    <source>
        <dbReference type="ARBA" id="ARBA00022679"/>
    </source>
</evidence>
<dbReference type="PANTHER" id="PTHR31595">
    <property type="entry name" value="LONG-CHAIN-ALCOHOL O-FATTY-ACYLTRANSFERASE 3-RELATED"/>
    <property type="match status" value="1"/>
</dbReference>
<dbReference type="EMBL" id="QGKW02001660">
    <property type="protein sequence ID" value="KAF2577336.1"/>
    <property type="molecule type" value="Genomic_DNA"/>
</dbReference>
<comment type="similarity">
    <text evidence="2">Belongs to the wax synthase family.</text>
</comment>
<feature type="transmembrane region" description="Helical" evidence="9">
    <location>
        <begin position="63"/>
        <end position="85"/>
    </location>
</feature>
<keyword evidence="3" id="KW-0808">Transferase</keyword>
<evidence type="ECO:0000259" key="10">
    <source>
        <dbReference type="Pfam" id="PF13813"/>
    </source>
</evidence>
<evidence type="ECO:0000256" key="5">
    <source>
        <dbReference type="ARBA" id="ARBA00022989"/>
    </source>
</evidence>
<dbReference type="Pfam" id="PF13813">
    <property type="entry name" value="MBOAT_2"/>
    <property type="match status" value="1"/>
</dbReference>
<proteinExistence type="inferred from homology"/>
<keyword evidence="8" id="KW-0012">Acyltransferase</keyword>
<reference evidence="11" key="1">
    <citation type="submission" date="2019-12" db="EMBL/GenBank/DDBJ databases">
        <title>Genome sequencing and annotation of Brassica cretica.</title>
        <authorList>
            <person name="Studholme D.J."/>
            <person name="Sarris P.F."/>
        </authorList>
    </citation>
    <scope>NUCLEOTIDE SEQUENCE</scope>
    <source>
        <strain evidence="11">PFS-001/15</strain>
        <tissue evidence="11">Leaf</tissue>
    </source>
</reference>
<evidence type="ECO:0000256" key="8">
    <source>
        <dbReference type="ARBA" id="ARBA00023315"/>
    </source>
</evidence>
<dbReference type="AlphaFoldDB" id="A0A8S9J7T4"/>
<protein>
    <recommendedName>
        <fullName evidence="10">Wax synthase domain-containing protein</fullName>
    </recommendedName>
</protein>
<comment type="caution">
    <text evidence="11">The sequence shown here is derived from an EMBL/GenBank/DDBJ whole genome shotgun (WGS) entry which is preliminary data.</text>
</comment>
<name>A0A8S9J7T4_BRACR</name>
<evidence type="ECO:0000313" key="12">
    <source>
        <dbReference type="Proteomes" id="UP000712281"/>
    </source>
</evidence>
<organism evidence="11 12">
    <name type="scientific">Brassica cretica</name>
    <name type="common">Mustard</name>
    <dbReference type="NCBI Taxonomy" id="69181"/>
    <lineage>
        <taxon>Eukaryota</taxon>
        <taxon>Viridiplantae</taxon>
        <taxon>Streptophyta</taxon>
        <taxon>Embryophyta</taxon>
        <taxon>Tracheophyta</taxon>
        <taxon>Spermatophyta</taxon>
        <taxon>Magnoliopsida</taxon>
        <taxon>eudicotyledons</taxon>
        <taxon>Gunneridae</taxon>
        <taxon>Pentapetalae</taxon>
        <taxon>rosids</taxon>
        <taxon>malvids</taxon>
        <taxon>Brassicales</taxon>
        <taxon>Brassicaceae</taxon>
        <taxon>Brassiceae</taxon>
        <taxon>Brassica</taxon>
    </lineage>
</organism>
<dbReference type="GO" id="GO:0006629">
    <property type="term" value="P:lipid metabolic process"/>
    <property type="evidence" value="ECO:0007669"/>
    <property type="project" value="UniProtKB-KW"/>
</dbReference>
<keyword evidence="7 9" id="KW-0472">Membrane</keyword>
<evidence type="ECO:0000256" key="7">
    <source>
        <dbReference type="ARBA" id="ARBA00023136"/>
    </source>
</evidence>
<keyword evidence="4 9" id="KW-0812">Transmembrane</keyword>
<dbReference type="GO" id="GO:0008374">
    <property type="term" value="F:O-acyltransferase activity"/>
    <property type="evidence" value="ECO:0007669"/>
    <property type="project" value="InterPro"/>
</dbReference>
<keyword evidence="6" id="KW-0443">Lipid metabolism</keyword>
<dbReference type="PANTHER" id="PTHR31595:SF70">
    <property type="entry name" value="LONG-CHAIN-ALCOHOL O-FATTY-ACYLTRANSFERASE 3-RELATED"/>
    <property type="match status" value="1"/>
</dbReference>
<feature type="transmembrane region" description="Helical" evidence="9">
    <location>
        <begin position="97"/>
        <end position="116"/>
    </location>
</feature>